<dbReference type="EMBL" id="RDSM01000002">
    <property type="protein sequence ID" value="RXH55751.1"/>
    <property type="molecule type" value="Genomic_DNA"/>
</dbReference>
<reference evidence="2 3" key="1">
    <citation type="submission" date="2018-11" db="EMBL/GenBank/DDBJ databases">
        <authorList>
            <person name="Mardanov A.V."/>
            <person name="Ravin N.V."/>
            <person name="Dedysh S.N."/>
        </authorList>
    </citation>
    <scope>NUCLEOTIDE SEQUENCE [LARGE SCALE GENOMIC DNA]</scope>
    <source>
        <strain evidence="2 3">AF10</strain>
    </source>
</reference>
<proteinExistence type="predicted"/>
<feature type="compositionally biased region" description="Basic and acidic residues" evidence="1">
    <location>
        <begin position="20"/>
        <end position="32"/>
    </location>
</feature>
<feature type="region of interest" description="Disordered" evidence="1">
    <location>
        <begin position="1"/>
        <end position="47"/>
    </location>
</feature>
<keyword evidence="3" id="KW-1185">Reference proteome</keyword>
<evidence type="ECO:0000256" key="1">
    <source>
        <dbReference type="SAM" id="MobiDB-lite"/>
    </source>
</evidence>
<reference evidence="3" key="2">
    <citation type="submission" date="2019-02" db="EMBL/GenBank/DDBJ databases">
        <title>Granulicella sibirica sp. nov., a psychrotolerant acidobacterium isolated from an organic soil layer in forested tundra, West Siberia.</title>
        <authorList>
            <person name="Oshkin I.Y."/>
            <person name="Kulichevskaya I.S."/>
            <person name="Rijpstra W.I.C."/>
            <person name="Sinninghe Damste J.S."/>
            <person name="Rakitin A.L."/>
            <person name="Ravin N.V."/>
            <person name="Dedysh S.N."/>
        </authorList>
    </citation>
    <scope>NUCLEOTIDE SEQUENCE [LARGE SCALE GENOMIC DNA]</scope>
    <source>
        <strain evidence="3">AF10</strain>
    </source>
</reference>
<organism evidence="2 3">
    <name type="scientific">Granulicella sibirica</name>
    <dbReference type="NCBI Taxonomy" id="2479048"/>
    <lineage>
        <taxon>Bacteria</taxon>
        <taxon>Pseudomonadati</taxon>
        <taxon>Acidobacteriota</taxon>
        <taxon>Terriglobia</taxon>
        <taxon>Terriglobales</taxon>
        <taxon>Acidobacteriaceae</taxon>
        <taxon>Granulicella</taxon>
    </lineage>
</organism>
<evidence type="ECO:0000313" key="2">
    <source>
        <dbReference type="EMBL" id="RXH55751.1"/>
    </source>
</evidence>
<gene>
    <name evidence="2" type="ORF">GRAN_2608</name>
</gene>
<accession>A0A4Q0T2G1</accession>
<dbReference type="Proteomes" id="UP000289437">
    <property type="component" value="Unassembled WGS sequence"/>
</dbReference>
<comment type="caution">
    <text evidence="2">The sequence shown here is derived from an EMBL/GenBank/DDBJ whole genome shotgun (WGS) entry which is preliminary data.</text>
</comment>
<evidence type="ECO:0000313" key="3">
    <source>
        <dbReference type="Proteomes" id="UP000289437"/>
    </source>
</evidence>
<dbReference type="AlphaFoldDB" id="A0A4Q0T2G1"/>
<protein>
    <submittedName>
        <fullName evidence="2">Uncharacterized protein</fullName>
    </submittedName>
</protein>
<sequence length="47" mass="5013">MDGFVAKGKAKQTQIPFGNDNKKDKGKGEGRRGFPSGMTARKAKATT</sequence>
<name>A0A4Q0T2G1_9BACT</name>